<dbReference type="EMBL" id="JASSQD010000001">
    <property type="protein sequence ID" value="MDK9557272.1"/>
    <property type="molecule type" value="Genomic_DNA"/>
</dbReference>
<sequence>MVSGDLDRVLAWRNHPDVRRYMYSSHEIAPDEHKRWFEGVQKEQGVSLLIYELDGIPCGFVNISETRWPAIADWGFYLAPDVRSGTGRGLGQAALGHAFGTMKLHKLCGQAIGFNERSIRFHRALGFTLEGTLRDQFFDGEQYHDIVCFGILASEWQNSNS</sequence>
<dbReference type="PROSITE" id="PS51186">
    <property type="entry name" value="GNAT"/>
    <property type="match status" value="1"/>
</dbReference>
<dbReference type="InterPro" id="IPR000182">
    <property type="entry name" value="GNAT_dom"/>
</dbReference>
<proteinExistence type="predicted"/>
<evidence type="ECO:0000259" key="1">
    <source>
        <dbReference type="PROSITE" id="PS51186"/>
    </source>
</evidence>
<name>A0ABT7HBI4_9GAMM</name>
<evidence type="ECO:0000313" key="3">
    <source>
        <dbReference type="Proteomes" id="UP001223547"/>
    </source>
</evidence>
<accession>A0ABT7HBI4</accession>
<dbReference type="PANTHER" id="PTHR43415:SF3">
    <property type="entry name" value="GNAT-FAMILY ACETYLTRANSFERASE"/>
    <property type="match status" value="1"/>
</dbReference>
<dbReference type="SUPFAM" id="SSF55729">
    <property type="entry name" value="Acyl-CoA N-acyltransferases (Nat)"/>
    <property type="match status" value="1"/>
</dbReference>
<comment type="caution">
    <text evidence="2">The sequence shown here is derived from an EMBL/GenBank/DDBJ whole genome shotgun (WGS) entry which is preliminary data.</text>
</comment>
<gene>
    <name evidence="2" type="primary">pseH</name>
    <name evidence="2" type="ORF">QQF73_06495</name>
</gene>
<dbReference type="Proteomes" id="UP001223547">
    <property type="component" value="Unassembled WGS sequence"/>
</dbReference>
<reference evidence="2 3" key="1">
    <citation type="submission" date="2023-05" db="EMBL/GenBank/DDBJ databases">
        <title>Marinobacter albus sp. nov., a marine bacterium isolated from sand in a coastal intertidal zone of huludao.</title>
        <authorList>
            <person name="Deng T."/>
        </authorList>
    </citation>
    <scope>NUCLEOTIDE SEQUENCE [LARGE SCALE GENOMIC DNA]</scope>
    <source>
        <strain evidence="2 3">M216</strain>
    </source>
</reference>
<keyword evidence="2" id="KW-0808">Transferase</keyword>
<dbReference type="InterPro" id="IPR020036">
    <property type="entry name" value="PseH"/>
</dbReference>
<keyword evidence="3" id="KW-1185">Reference proteome</keyword>
<dbReference type="EC" id="2.3.1.202" evidence="2"/>
<organism evidence="2 3">
    <name type="scientific">Marinobacter albus</name>
    <dbReference type="NCBI Taxonomy" id="3030833"/>
    <lineage>
        <taxon>Bacteria</taxon>
        <taxon>Pseudomonadati</taxon>
        <taxon>Pseudomonadota</taxon>
        <taxon>Gammaproteobacteria</taxon>
        <taxon>Pseudomonadales</taxon>
        <taxon>Marinobacteraceae</taxon>
        <taxon>Marinobacter</taxon>
    </lineage>
</organism>
<dbReference type="PANTHER" id="PTHR43415">
    <property type="entry name" value="SPERMIDINE N(1)-ACETYLTRANSFERASE"/>
    <property type="match status" value="1"/>
</dbReference>
<dbReference type="GO" id="GO:0016746">
    <property type="term" value="F:acyltransferase activity"/>
    <property type="evidence" value="ECO:0007669"/>
    <property type="project" value="UniProtKB-KW"/>
</dbReference>
<dbReference type="Pfam" id="PF13302">
    <property type="entry name" value="Acetyltransf_3"/>
    <property type="match status" value="1"/>
</dbReference>
<protein>
    <submittedName>
        <fullName evidence="2">UDP-4-amino-4, 6-dideoxy-N-acetyl-beta-L-altrosamine N-acetyltransferase</fullName>
        <ecNumber evidence="2">2.3.1.202</ecNumber>
    </submittedName>
</protein>
<keyword evidence="2" id="KW-0012">Acyltransferase</keyword>
<dbReference type="NCBIfam" id="TIGR03585">
    <property type="entry name" value="PseH"/>
    <property type="match status" value="1"/>
</dbReference>
<dbReference type="InterPro" id="IPR016181">
    <property type="entry name" value="Acyl_CoA_acyltransferase"/>
</dbReference>
<evidence type="ECO:0000313" key="2">
    <source>
        <dbReference type="EMBL" id="MDK9557272.1"/>
    </source>
</evidence>
<dbReference type="Gene3D" id="3.40.630.30">
    <property type="match status" value="1"/>
</dbReference>
<feature type="domain" description="N-acetyltransferase" evidence="1">
    <location>
        <begin position="1"/>
        <end position="145"/>
    </location>
</feature>